<sequence length="237" mass="26805">MIDAGSSSNSNFNPRLSFSTELRINSTSLSPNPRDDDEKEYITQPDQRTLSTEEFEFLSGGLTNMIAADELFSEGKLLPFWQMQRSDQYKHSNRMNSLKPEENLQKGFEKSKNVEKKAAASWFLDDDPSPRPPTCTVIWKELLRLRKQRASSLSPSSSSSSSSSRSSKNETSSADHGAKELGENKERLVVKKIQKVVERTRSVRCIRIRPVVTVAVGSQRKNNVSPLFYSRKGNLER</sequence>
<feature type="compositionally biased region" description="Polar residues" evidence="1">
    <location>
        <begin position="22"/>
        <end position="31"/>
    </location>
</feature>
<dbReference type="EMBL" id="KV010645">
    <property type="protein sequence ID" value="KZV27282.1"/>
    <property type="molecule type" value="Genomic_DNA"/>
</dbReference>
<gene>
    <name evidence="2" type="ORF">F511_17678</name>
</gene>
<dbReference type="PANTHER" id="PTHR31722:SF2">
    <property type="entry name" value="DNA CROSS-LINK REPAIR 1 PROTEIN-LIKE"/>
    <property type="match status" value="1"/>
</dbReference>
<dbReference type="Proteomes" id="UP000250235">
    <property type="component" value="Unassembled WGS sequence"/>
</dbReference>
<protein>
    <submittedName>
        <fullName evidence="2">Uncharacterized protein</fullName>
    </submittedName>
</protein>
<dbReference type="OrthoDB" id="1920857at2759"/>
<evidence type="ECO:0000313" key="3">
    <source>
        <dbReference type="Proteomes" id="UP000250235"/>
    </source>
</evidence>
<accession>A0A2Z7B6X7</accession>
<feature type="compositionally biased region" description="Low complexity" evidence="1">
    <location>
        <begin position="151"/>
        <end position="172"/>
    </location>
</feature>
<organism evidence="2 3">
    <name type="scientific">Dorcoceras hygrometricum</name>
    <dbReference type="NCBI Taxonomy" id="472368"/>
    <lineage>
        <taxon>Eukaryota</taxon>
        <taxon>Viridiplantae</taxon>
        <taxon>Streptophyta</taxon>
        <taxon>Embryophyta</taxon>
        <taxon>Tracheophyta</taxon>
        <taxon>Spermatophyta</taxon>
        <taxon>Magnoliopsida</taxon>
        <taxon>eudicotyledons</taxon>
        <taxon>Gunneridae</taxon>
        <taxon>Pentapetalae</taxon>
        <taxon>asterids</taxon>
        <taxon>lamiids</taxon>
        <taxon>Lamiales</taxon>
        <taxon>Gesneriaceae</taxon>
        <taxon>Didymocarpoideae</taxon>
        <taxon>Trichosporeae</taxon>
        <taxon>Loxocarpinae</taxon>
        <taxon>Dorcoceras</taxon>
    </lineage>
</organism>
<feature type="region of interest" description="Disordered" evidence="1">
    <location>
        <begin position="22"/>
        <end position="44"/>
    </location>
</feature>
<dbReference type="AlphaFoldDB" id="A0A2Z7B6X7"/>
<dbReference type="PANTHER" id="PTHR31722">
    <property type="entry name" value="OS06G0675200 PROTEIN"/>
    <property type="match status" value="1"/>
</dbReference>
<reference evidence="2 3" key="1">
    <citation type="journal article" date="2015" name="Proc. Natl. Acad. Sci. U.S.A.">
        <title>The resurrection genome of Boea hygrometrica: A blueprint for survival of dehydration.</title>
        <authorList>
            <person name="Xiao L."/>
            <person name="Yang G."/>
            <person name="Zhang L."/>
            <person name="Yang X."/>
            <person name="Zhao S."/>
            <person name="Ji Z."/>
            <person name="Zhou Q."/>
            <person name="Hu M."/>
            <person name="Wang Y."/>
            <person name="Chen M."/>
            <person name="Xu Y."/>
            <person name="Jin H."/>
            <person name="Xiao X."/>
            <person name="Hu G."/>
            <person name="Bao F."/>
            <person name="Hu Y."/>
            <person name="Wan P."/>
            <person name="Li L."/>
            <person name="Deng X."/>
            <person name="Kuang T."/>
            <person name="Xiang C."/>
            <person name="Zhu J.K."/>
            <person name="Oliver M.J."/>
            <person name="He Y."/>
        </authorList>
    </citation>
    <scope>NUCLEOTIDE SEQUENCE [LARGE SCALE GENOMIC DNA]</scope>
    <source>
        <strain evidence="3">cv. XS01</strain>
    </source>
</reference>
<evidence type="ECO:0000313" key="2">
    <source>
        <dbReference type="EMBL" id="KZV27282.1"/>
    </source>
</evidence>
<evidence type="ECO:0000256" key="1">
    <source>
        <dbReference type="SAM" id="MobiDB-lite"/>
    </source>
</evidence>
<keyword evidence="3" id="KW-1185">Reference proteome</keyword>
<name>A0A2Z7B6X7_9LAMI</name>
<proteinExistence type="predicted"/>
<feature type="region of interest" description="Disordered" evidence="1">
    <location>
        <begin position="150"/>
        <end position="183"/>
    </location>
</feature>